<keyword evidence="8" id="KW-1133">Transmembrane helix</keyword>
<proteinExistence type="predicted"/>
<keyword evidence="4" id="KW-0808">Transferase</keyword>
<dbReference type="Proteomes" id="UP000254889">
    <property type="component" value="Chromosome"/>
</dbReference>
<evidence type="ECO:0000256" key="2">
    <source>
        <dbReference type="ARBA" id="ARBA00012438"/>
    </source>
</evidence>
<keyword evidence="5" id="KW-0547">Nucleotide-binding</keyword>
<gene>
    <name evidence="10" type="ORF">DW352_05040</name>
</gene>
<dbReference type="EMBL" id="CP031417">
    <property type="protein sequence ID" value="AXK79938.1"/>
    <property type="molecule type" value="Genomic_DNA"/>
</dbReference>
<evidence type="ECO:0000256" key="8">
    <source>
        <dbReference type="SAM" id="Phobius"/>
    </source>
</evidence>
<protein>
    <recommendedName>
        <fullName evidence="2">histidine kinase</fullName>
        <ecNumber evidence="2">2.7.13.3</ecNumber>
    </recommendedName>
</protein>
<evidence type="ECO:0000313" key="10">
    <source>
        <dbReference type="EMBL" id="AXK79938.1"/>
    </source>
</evidence>
<dbReference type="PANTHER" id="PTHR41523">
    <property type="entry name" value="TWO-COMPONENT SYSTEM SENSOR PROTEIN"/>
    <property type="match status" value="1"/>
</dbReference>
<dbReference type="Gene3D" id="3.30.565.10">
    <property type="entry name" value="Histidine kinase-like ATPase, C-terminal domain"/>
    <property type="match status" value="1"/>
</dbReference>
<reference evidence="10 11" key="1">
    <citation type="submission" date="2018-07" db="EMBL/GenBank/DDBJ databases">
        <authorList>
            <person name="Quirk P.G."/>
            <person name="Krulwich T.A."/>
        </authorList>
    </citation>
    <scope>NUCLEOTIDE SEQUENCE [LARGE SCALE GENOMIC DNA]</scope>
    <source>
        <strain evidence="10 11">CC-BB4</strain>
    </source>
</reference>
<accession>A0A345ZSP1</accession>
<dbReference type="AlphaFoldDB" id="A0A345ZSP1"/>
<feature type="domain" description="Signal transduction histidine kinase HWE region" evidence="9">
    <location>
        <begin position="361"/>
        <end position="441"/>
    </location>
</feature>
<keyword evidence="11" id="KW-1185">Reference proteome</keyword>
<dbReference type="GO" id="GO:0004673">
    <property type="term" value="F:protein histidine kinase activity"/>
    <property type="evidence" value="ECO:0007669"/>
    <property type="project" value="UniProtKB-EC"/>
</dbReference>
<dbReference type="InterPro" id="IPR036890">
    <property type="entry name" value="HATPase_C_sf"/>
</dbReference>
<keyword evidence="8" id="KW-0812">Transmembrane</keyword>
<evidence type="ECO:0000259" key="9">
    <source>
        <dbReference type="SMART" id="SM00911"/>
    </source>
</evidence>
<dbReference type="PANTHER" id="PTHR41523:SF7">
    <property type="entry name" value="HISTIDINE KINASE"/>
    <property type="match status" value="1"/>
</dbReference>
<dbReference type="OrthoDB" id="341208at2"/>
<keyword evidence="7" id="KW-0067">ATP-binding</keyword>
<feature type="transmembrane region" description="Helical" evidence="8">
    <location>
        <begin position="278"/>
        <end position="300"/>
    </location>
</feature>
<keyword evidence="6" id="KW-0418">Kinase</keyword>
<keyword evidence="8" id="KW-0472">Membrane</keyword>
<keyword evidence="3" id="KW-0597">Phosphoprotein</keyword>
<sequence length="561" mass="60777">MRRRKYNFRFHLGVLGALTAVPFILAGAVLAVVYVNAQRQAIEHDLVSAARDLSNAVDRQIDGGLVTLRTLAFAKTLEQSDLGNFYSQAARIAGIFPGSVVTLRRADGQQLVNTAFAWGSPLPSSLEPGLRESDEKALKSGQPVVSDIYASSTTGQHYVMVELPITFDGTPHLLGLALRPESILQLIDQSSAVRPDWLVIVLDASRRVLARTRDHDGFVGRNASDGFVQKLSGTEGVVSSTTLDGTDVLDGYYKSPLTNWTVVTAAPLSSINRSVREAALAIAAAGALGLVCSLLFAVLYSRYITPPIWRLRNDALALSRRERVTAFNTGITELNAVSDTLANASVSLRRDEEAKGQMIKELNHRVKNSLATVLSIARQTAAKADNFTEFFDAFSGRLVALSQSHDALSEGEWVEADARELVQRVCVSVAGADRIAAKGPPVPLYPRAALTLGMVLHELCTNASKYGALSRPEGAITIEWSVLPHAPGGATFKLDWIEQGGPPVEAPQKKSFGTRFINDSIRHELSGSADFDFRPQGLHFQCRFPLRRPDARPVETNRAGA</sequence>
<name>A0A345ZSP1_9HYPH</name>
<evidence type="ECO:0000256" key="4">
    <source>
        <dbReference type="ARBA" id="ARBA00022679"/>
    </source>
</evidence>
<evidence type="ECO:0000256" key="1">
    <source>
        <dbReference type="ARBA" id="ARBA00000085"/>
    </source>
</evidence>
<evidence type="ECO:0000256" key="3">
    <source>
        <dbReference type="ARBA" id="ARBA00022553"/>
    </source>
</evidence>
<dbReference type="GO" id="GO:0005524">
    <property type="term" value="F:ATP binding"/>
    <property type="evidence" value="ECO:0007669"/>
    <property type="project" value="UniProtKB-KW"/>
</dbReference>
<dbReference type="InterPro" id="IPR011102">
    <property type="entry name" value="Sig_transdc_His_kinase_HWE"/>
</dbReference>
<evidence type="ECO:0000313" key="11">
    <source>
        <dbReference type="Proteomes" id="UP000254889"/>
    </source>
</evidence>
<comment type="catalytic activity">
    <reaction evidence="1">
        <text>ATP + protein L-histidine = ADP + protein N-phospho-L-histidine.</text>
        <dbReference type="EC" id="2.7.13.3"/>
    </reaction>
</comment>
<dbReference type="SMART" id="SM00911">
    <property type="entry name" value="HWE_HK"/>
    <property type="match status" value="1"/>
</dbReference>
<dbReference type="EC" id="2.7.13.3" evidence="2"/>
<evidence type="ECO:0000256" key="6">
    <source>
        <dbReference type="ARBA" id="ARBA00022777"/>
    </source>
</evidence>
<evidence type="ECO:0000256" key="7">
    <source>
        <dbReference type="ARBA" id="ARBA00022840"/>
    </source>
</evidence>
<dbReference type="Pfam" id="PF07536">
    <property type="entry name" value="HWE_HK"/>
    <property type="match status" value="1"/>
</dbReference>
<dbReference type="KEGG" id="ptaw:DW352_05040"/>
<dbReference type="CDD" id="cd18774">
    <property type="entry name" value="PDC2_HK_sensor"/>
    <property type="match status" value="1"/>
</dbReference>
<organism evidence="10 11">
    <name type="scientific">Pseudolabrys taiwanensis</name>
    <dbReference type="NCBI Taxonomy" id="331696"/>
    <lineage>
        <taxon>Bacteria</taxon>
        <taxon>Pseudomonadati</taxon>
        <taxon>Pseudomonadota</taxon>
        <taxon>Alphaproteobacteria</taxon>
        <taxon>Hyphomicrobiales</taxon>
        <taxon>Xanthobacteraceae</taxon>
        <taxon>Pseudolabrys</taxon>
    </lineage>
</organism>
<evidence type="ECO:0000256" key="5">
    <source>
        <dbReference type="ARBA" id="ARBA00022741"/>
    </source>
</evidence>